<comment type="caution">
    <text evidence="1">The sequence shown here is derived from an EMBL/GenBank/DDBJ whole genome shotgun (WGS) entry which is preliminary data.</text>
</comment>
<feature type="non-terminal residue" evidence="1">
    <location>
        <position position="1"/>
    </location>
</feature>
<dbReference type="EMBL" id="CAJNNV010007568">
    <property type="protein sequence ID" value="CAE8595086.1"/>
    <property type="molecule type" value="Genomic_DNA"/>
</dbReference>
<evidence type="ECO:0000313" key="1">
    <source>
        <dbReference type="EMBL" id="CAE8595086.1"/>
    </source>
</evidence>
<gene>
    <name evidence="1" type="ORF">PGLA1383_LOCUS13604</name>
</gene>
<keyword evidence="2" id="KW-1185">Reference proteome</keyword>
<accession>A0A813E4U4</accession>
<dbReference type="AlphaFoldDB" id="A0A813E4U4"/>
<name>A0A813E4U4_POLGL</name>
<feature type="non-terminal residue" evidence="1">
    <location>
        <position position="115"/>
    </location>
</feature>
<sequence length="115" mass="12754">CGGLKKLLIDRYSFPASIKLLGRGLGIGGPLVTLKACEKLPEDGEIVLHGVDCLFPVPALPQAPVQRSREEQAWAHQGLIPRLTNEQALAMFEELRQGFACEAFQEQLRELCREK</sequence>
<dbReference type="Proteomes" id="UP000654075">
    <property type="component" value="Unassembled WGS sequence"/>
</dbReference>
<reference evidence="1" key="1">
    <citation type="submission" date="2021-02" db="EMBL/GenBank/DDBJ databases">
        <authorList>
            <person name="Dougan E. K."/>
            <person name="Rhodes N."/>
            <person name="Thang M."/>
            <person name="Chan C."/>
        </authorList>
    </citation>
    <scope>NUCLEOTIDE SEQUENCE</scope>
</reference>
<evidence type="ECO:0000313" key="2">
    <source>
        <dbReference type="Proteomes" id="UP000654075"/>
    </source>
</evidence>
<proteinExistence type="predicted"/>
<protein>
    <submittedName>
        <fullName evidence="1">Uncharacterized protein</fullName>
    </submittedName>
</protein>
<organism evidence="1 2">
    <name type="scientific">Polarella glacialis</name>
    <name type="common">Dinoflagellate</name>
    <dbReference type="NCBI Taxonomy" id="89957"/>
    <lineage>
        <taxon>Eukaryota</taxon>
        <taxon>Sar</taxon>
        <taxon>Alveolata</taxon>
        <taxon>Dinophyceae</taxon>
        <taxon>Suessiales</taxon>
        <taxon>Suessiaceae</taxon>
        <taxon>Polarella</taxon>
    </lineage>
</organism>